<keyword evidence="2" id="KW-1003">Cell membrane</keyword>
<keyword evidence="4 7" id="KW-1133">Transmembrane helix</keyword>
<dbReference type="InterPro" id="IPR050790">
    <property type="entry name" value="ExbB/TolQ_transport"/>
</dbReference>
<dbReference type="RefSeq" id="WP_085773144.1">
    <property type="nucleotide sequence ID" value="NZ_AP027149.1"/>
</dbReference>
<reference evidence="9 10" key="1">
    <citation type="submission" date="2017-02" db="EMBL/GenBank/DDBJ databases">
        <authorList>
            <person name="Peterson S.W."/>
        </authorList>
    </citation>
    <scope>NUCLEOTIDE SEQUENCE [LARGE SCALE GENOMIC DNA]</scope>
    <source>
        <strain evidence="9 10">S285</strain>
    </source>
</reference>
<protein>
    <submittedName>
        <fullName evidence="9">Flagellar motor protein MotA</fullName>
    </submittedName>
</protein>
<evidence type="ECO:0000256" key="2">
    <source>
        <dbReference type="ARBA" id="ARBA00022475"/>
    </source>
</evidence>
<name>A0A1W6MZN0_9HYPH</name>
<accession>A0A1W6MZN0</accession>
<proteinExistence type="inferred from homology"/>
<dbReference type="KEGG" id="mbry:B1812_20100"/>
<evidence type="ECO:0000256" key="4">
    <source>
        <dbReference type="ARBA" id="ARBA00022989"/>
    </source>
</evidence>
<evidence type="ECO:0000313" key="9">
    <source>
        <dbReference type="EMBL" id="ARN82999.1"/>
    </source>
</evidence>
<gene>
    <name evidence="9" type="ORF">B1812_20100</name>
</gene>
<keyword evidence="3 7" id="KW-0812">Transmembrane</keyword>
<dbReference type="InterPro" id="IPR002898">
    <property type="entry name" value="MotA_ExbB_proton_chnl"/>
</dbReference>
<evidence type="ECO:0000256" key="7">
    <source>
        <dbReference type="SAM" id="Phobius"/>
    </source>
</evidence>
<keyword evidence="5 7" id="KW-0472">Membrane</keyword>
<evidence type="ECO:0000256" key="1">
    <source>
        <dbReference type="ARBA" id="ARBA00004651"/>
    </source>
</evidence>
<dbReference type="PANTHER" id="PTHR30625">
    <property type="entry name" value="PROTEIN TOLQ"/>
    <property type="match status" value="1"/>
</dbReference>
<keyword evidence="10" id="KW-1185">Reference proteome</keyword>
<dbReference type="GO" id="GO:0017038">
    <property type="term" value="P:protein import"/>
    <property type="evidence" value="ECO:0007669"/>
    <property type="project" value="TreeGrafter"/>
</dbReference>
<evidence type="ECO:0000256" key="3">
    <source>
        <dbReference type="ARBA" id="ARBA00022692"/>
    </source>
</evidence>
<dbReference type="AlphaFoldDB" id="A0A1W6MZN0"/>
<comment type="subcellular location">
    <subcellularLocation>
        <location evidence="1">Cell membrane</location>
        <topology evidence="1">Multi-pass membrane protein</topology>
    </subcellularLocation>
    <subcellularLocation>
        <location evidence="6">Membrane</location>
        <topology evidence="6">Multi-pass membrane protein</topology>
    </subcellularLocation>
</comment>
<evidence type="ECO:0000256" key="6">
    <source>
        <dbReference type="RuleBase" id="RU004057"/>
    </source>
</evidence>
<dbReference type="Pfam" id="PF01618">
    <property type="entry name" value="MotA_ExbB"/>
    <property type="match status" value="1"/>
</dbReference>
<keyword evidence="6" id="KW-0653">Protein transport</keyword>
<dbReference type="PANTHER" id="PTHR30625:SF3">
    <property type="entry name" value="TOL-PAL SYSTEM PROTEIN TOLQ"/>
    <property type="match status" value="1"/>
</dbReference>
<dbReference type="STRING" id="655015.B1812_20100"/>
<organism evidence="9 10">
    <name type="scientific">Methylocystis bryophila</name>
    <dbReference type="NCBI Taxonomy" id="655015"/>
    <lineage>
        <taxon>Bacteria</taxon>
        <taxon>Pseudomonadati</taxon>
        <taxon>Pseudomonadota</taxon>
        <taxon>Alphaproteobacteria</taxon>
        <taxon>Hyphomicrobiales</taxon>
        <taxon>Methylocystaceae</taxon>
        <taxon>Methylocystis</taxon>
    </lineage>
</organism>
<sequence length="213" mass="22256">MDYSSINPLTMFYAAGLVGKSVILLLLAASIYTWVLILIGAYSIVKIGRSAQEARSGGDVGVLAPVDAVGKAAAALVVEGESANERRERIAEQMSRAAREMLAREEGGLPNLAIISSTAPFIGLFGTVWGIMSSFASIAQAQDTSLAVVAPGIAEALATTAYGLFAAIPAAVAYNRIGANFGRLGQQVAHWIEDVALSHVSDRPVLPRKKEAA</sequence>
<keyword evidence="6" id="KW-0813">Transport</keyword>
<dbReference type="OrthoDB" id="8450048at2"/>
<keyword evidence="9" id="KW-0966">Cell projection</keyword>
<feature type="transmembrane region" description="Helical" evidence="7">
    <location>
        <begin position="152"/>
        <end position="174"/>
    </location>
</feature>
<keyword evidence="9" id="KW-0969">Cilium</keyword>
<evidence type="ECO:0000313" key="10">
    <source>
        <dbReference type="Proteomes" id="UP000193978"/>
    </source>
</evidence>
<feature type="transmembrane region" description="Helical" evidence="7">
    <location>
        <begin position="12"/>
        <end position="45"/>
    </location>
</feature>
<evidence type="ECO:0000256" key="5">
    <source>
        <dbReference type="ARBA" id="ARBA00023136"/>
    </source>
</evidence>
<dbReference type="Proteomes" id="UP000193978">
    <property type="component" value="Chromosome"/>
</dbReference>
<keyword evidence="9" id="KW-0282">Flagellum</keyword>
<feature type="transmembrane region" description="Helical" evidence="7">
    <location>
        <begin position="109"/>
        <end position="132"/>
    </location>
</feature>
<comment type="similarity">
    <text evidence="6">Belongs to the exbB/tolQ family.</text>
</comment>
<dbReference type="GO" id="GO:0005886">
    <property type="term" value="C:plasma membrane"/>
    <property type="evidence" value="ECO:0007669"/>
    <property type="project" value="UniProtKB-SubCell"/>
</dbReference>
<evidence type="ECO:0000259" key="8">
    <source>
        <dbReference type="Pfam" id="PF01618"/>
    </source>
</evidence>
<feature type="domain" description="MotA/TolQ/ExbB proton channel" evidence="8">
    <location>
        <begin position="82"/>
        <end position="185"/>
    </location>
</feature>
<dbReference type="EMBL" id="CP019948">
    <property type="protein sequence ID" value="ARN82999.1"/>
    <property type="molecule type" value="Genomic_DNA"/>
</dbReference>